<keyword evidence="2" id="KW-1185">Reference proteome</keyword>
<gene>
    <name evidence="1" type="ORF">KUTeg_000904</name>
</gene>
<comment type="caution">
    <text evidence="1">The sequence shown here is derived from an EMBL/GenBank/DDBJ whole genome shotgun (WGS) entry which is preliminary data.</text>
</comment>
<dbReference type="EMBL" id="JARBDR010000037">
    <property type="protein sequence ID" value="KAJ8321542.1"/>
    <property type="molecule type" value="Genomic_DNA"/>
</dbReference>
<proteinExistence type="predicted"/>
<accession>A0ABQ9FXK3</accession>
<evidence type="ECO:0000313" key="1">
    <source>
        <dbReference type="EMBL" id="KAJ8321542.1"/>
    </source>
</evidence>
<dbReference type="Proteomes" id="UP001217089">
    <property type="component" value="Unassembled WGS sequence"/>
</dbReference>
<protein>
    <submittedName>
        <fullName evidence="1">Uncharacterized protein</fullName>
    </submittedName>
</protein>
<organism evidence="1 2">
    <name type="scientific">Tegillarca granosa</name>
    <name type="common">Malaysian cockle</name>
    <name type="synonym">Anadara granosa</name>
    <dbReference type="NCBI Taxonomy" id="220873"/>
    <lineage>
        <taxon>Eukaryota</taxon>
        <taxon>Metazoa</taxon>
        <taxon>Spiralia</taxon>
        <taxon>Lophotrochozoa</taxon>
        <taxon>Mollusca</taxon>
        <taxon>Bivalvia</taxon>
        <taxon>Autobranchia</taxon>
        <taxon>Pteriomorphia</taxon>
        <taxon>Arcoida</taxon>
        <taxon>Arcoidea</taxon>
        <taxon>Arcidae</taxon>
        <taxon>Tegillarca</taxon>
    </lineage>
</organism>
<reference evidence="1 2" key="1">
    <citation type="submission" date="2022-12" db="EMBL/GenBank/DDBJ databases">
        <title>Chromosome-level genome of Tegillarca granosa.</title>
        <authorList>
            <person name="Kim J."/>
        </authorList>
    </citation>
    <scope>NUCLEOTIDE SEQUENCE [LARGE SCALE GENOMIC DNA]</scope>
    <source>
        <strain evidence="1">Teg-2019</strain>
        <tissue evidence="1">Adductor muscle</tissue>
    </source>
</reference>
<name>A0ABQ9FXK3_TEGGR</name>
<evidence type="ECO:0000313" key="2">
    <source>
        <dbReference type="Proteomes" id="UP001217089"/>
    </source>
</evidence>
<sequence length="67" mass="7646">MLGRVFPHCSQLISPLEDAISGLESAERIIWSDALRKHYSCAHKNDQLWIVTDGSVTRQGNRCHFIH</sequence>